<dbReference type="Gene3D" id="3.20.20.70">
    <property type="entry name" value="Aldolase class I"/>
    <property type="match status" value="1"/>
</dbReference>
<dbReference type="PANTHER" id="PTHR11749">
    <property type="entry name" value="RIBULOSE-5-PHOSPHATE-3-EPIMERASE"/>
    <property type="match status" value="1"/>
</dbReference>
<evidence type="ECO:0000256" key="1">
    <source>
        <dbReference type="ARBA" id="ARBA00022723"/>
    </source>
</evidence>
<dbReference type="AlphaFoldDB" id="A0A0G1FEE1"/>
<dbReference type="InterPro" id="IPR000056">
    <property type="entry name" value="Ribul_P_3_epim-like"/>
</dbReference>
<name>A0A0G1FEE1_9BACT</name>
<evidence type="ECO:0000256" key="2">
    <source>
        <dbReference type="ARBA" id="ARBA00023235"/>
    </source>
</evidence>
<keyword evidence="2" id="KW-0413">Isomerase</keyword>
<dbReference type="Proteomes" id="UP000034543">
    <property type="component" value="Unassembled WGS sequence"/>
</dbReference>
<dbReference type="STRING" id="1618436.UV59_C0009G0015"/>
<dbReference type="InterPro" id="IPR011060">
    <property type="entry name" value="RibuloseP-bd_barrel"/>
</dbReference>
<gene>
    <name evidence="3" type="ORF">UV59_C0009G0015</name>
</gene>
<dbReference type="Pfam" id="PF00834">
    <property type="entry name" value="Ribul_P_3_epim"/>
    <property type="match status" value="1"/>
</dbReference>
<keyword evidence="1" id="KW-0479">Metal-binding</keyword>
<evidence type="ECO:0000313" key="3">
    <source>
        <dbReference type="EMBL" id="KKS85213.1"/>
    </source>
</evidence>
<dbReference type="SUPFAM" id="SSF51366">
    <property type="entry name" value="Ribulose-phoshate binding barrel"/>
    <property type="match status" value="1"/>
</dbReference>
<reference evidence="3 4" key="1">
    <citation type="journal article" date="2015" name="Nature">
        <title>rRNA introns, odd ribosomes, and small enigmatic genomes across a large radiation of phyla.</title>
        <authorList>
            <person name="Brown C.T."/>
            <person name="Hug L.A."/>
            <person name="Thomas B.C."/>
            <person name="Sharon I."/>
            <person name="Castelle C.J."/>
            <person name="Singh A."/>
            <person name="Wilkins M.J."/>
            <person name="Williams K.H."/>
            <person name="Banfield J.F."/>
        </authorList>
    </citation>
    <scope>NUCLEOTIDE SEQUENCE [LARGE SCALE GENOMIC DNA]</scope>
</reference>
<dbReference type="GO" id="GO:0016857">
    <property type="term" value="F:racemase and epimerase activity, acting on carbohydrates and derivatives"/>
    <property type="evidence" value="ECO:0007669"/>
    <property type="project" value="InterPro"/>
</dbReference>
<dbReference type="GO" id="GO:0046872">
    <property type="term" value="F:metal ion binding"/>
    <property type="evidence" value="ECO:0007669"/>
    <property type="project" value="UniProtKB-KW"/>
</dbReference>
<sequence length="209" mass="23402">MIEVIPGILEKNFEAMQQKIDLVKSHVKSIHIDVLDNTLFHNVTYNYWPAYKALTLANFYEAHLMVADPSSYVAPLVENGFRRLIAHAEAESIRDFVTQARAHEVEVGLAFDAGSELELIEPYLEEIDTVLIMTVNAGFSGQTFQPAQLTKIKRIHEEYPNLPISVDGGINKTTAPEAIASGATRLTVTSYLFKENPDQIEKAIQELSR</sequence>
<dbReference type="InterPro" id="IPR013785">
    <property type="entry name" value="Aldolase_TIM"/>
</dbReference>
<evidence type="ECO:0000313" key="4">
    <source>
        <dbReference type="Proteomes" id="UP000034543"/>
    </source>
</evidence>
<protein>
    <submittedName>
        <fullName evidence="3">Ribulose-phosphate 3-epimerase</fullName>
    </submittedName>
</protein>
<accession>A0A0G1FEE1</accession>
<dbReference type="GO" id="GO:0005975">
    <property type="term" value="P:carbohydrate metabolic process"/>
    <property type="evidence" value="ECO:0007669"/>
    <property type="project" value="InterPro"/>
</dbReference>
<dbReference type="EMBL" id="LCFB01000009">
    <property type="protein sequence ID" value="KKS85213.1"/>
    <property type="molecule type" value="Genomic_DNA"/>
</dbReference>
<proteinExistence type="predicted"/>
<organism evidence="3 4">
    <name type="scientific">Candidatus Gottesmanbacteria bacterium GW2011_GWA1_43_11</name>
    <dbReference type="NCBI Taxonomy" id="1618436"/>
    <lineage>
        <taxon>Bacteria</taxon>
        <taxon>Candidatus Gottesmaniibacteriota</taxon>
    </lineage>
</organism>
<comment type="caution">
    <text evidence="3">The sequence shown here is derived from an EMBL/GenBank/DDBJ whole genome shotgun (WGS) entry which is preliminary data.</text>
</comment>